<reference evidence="6 7" key="1">
    <citation type="journal article" date="2014" name="Arch. Microbiol.">
        <title>Bacillus mesophilum sp. nov., strain IITR-54T, a novel 4-chlorobiphenyl dechlorinating bacterium.</title>
        <authorList>
            <person name="Manickam N."/>
            <person name="Singh N.K."/>
            <person name="Bajaj A."/>
            <person name="Kumar R.M."/>
            <person name="Kaur G."/>
            <person name="Kaur N."/>
            <person name="Bala M."/>
            <person name="Kumar A."/>
            <person name="Mayilraj S."/>
        </authorList>
    </citation>
    <scope>NUCLEOTIDE SEQUENCE [LARGE SCALE GENOMIC DNA]</scope>
    <source>
        <strain evidence="6 7">IITR-54</strain>
    </source>
</reference>
<comment type="cofactor">
    <cofactor evidence="1">
        <name>FAD</name>
        <dbReference type="ChEBI" id="CHEBI:57692"/>
    </cofactor>
</comment>
<evidence type="ECO:0000256" key="2">
    <source>
        <dbReference type="ARBA" id="ARBA00011738"/>
    </source>
</evidence>
<evidence type="ECO:0000256" key="4">
    <source>
        <dbReference type="ARBA" id="ARBA00023002"/>
    </source>
</evidence>
<accession>A0A7V7UVD6</accession>
<name>A0A7V7UVD6_9BACI</name>
<dbReference type="Pfam" id="PF07992">
    <property type="entry name" value="Pyr_redox_2"/>
    <property type="match status" value="1"/>
</dbReference>
<evidence type="ECO:0000313" key="7">
    <source>
        <dbReference type="Proteomes" id="UP000441354"/>
    </source>
</evidence>
<comment type="subunit">
    <text evidence="2">Homodimer.</text>
</comment>
<dbReference type="Gene3D" id="3.50.50.60">
    <property type="entry name" value="FAD/NAD(P)-binding domain"/>
    <property type="match status" value="2"/>
</dbReference>
<evidence type="ECO:0000256" key="1">
    <source>
        <dbReference type="ARBA" id="ARBA00001974"/>
    </source>
</evidence>
<dbReference type="Proteomes" id="UP000441354">
    <property type="component" value="Unassembled WGS sequence"/>
</dbReference>
<proteinExistence type="predicted"/>
<sequence>MNYDCLIIGGGIAGLQAAIQLGRYKHRVLVIDAGGGRSEICKSYHNILGYPDGVSGQTLRDLGKKQAESLGIQFVKGKAVKAQKEEDQFVITLGSGEAFQSGRLLLATGVMDRIPPIPGIMPCLGTSIYVCPDCDGYEVLNKKTIVIGSGNAGANKALTIAYWTTDIVMINHEEGMPDEILQKQMQRKGIQLIQAEIVEVMSEGDAFQGVLLKNGERLYAEKAFLGFGGTAVHSSLAQQLGAEIMENRHIIVNPRTKMTNVPNVWAIGDVIAHSEQVTIAMGDGSQAAIWIHKSLMPNQ</sequence>
<comment type="caution">
    <text evidence="6">The sequence shown here is derived from an EMBL/GenBank/DDBJ whole genome shotgun (WGS) entry which is preliminary data.</text>
</comment>
<dbReference type="InterPro" id="IPR050097">
    <property type="entry name" value="Ferredoxin-NADP_redctase_2"/>
</dbReference>
<dbReference type="PRINTS" id="PR00469">
    <property type="entry name" value="PNDRDTASEII"/>
</dbReference>
<dbReference type="InterPro" id="IPR036188">
    <property type="entry name" value="FAD/NAD-bd_sf"/>
</dbReference>
<evidence type="ECO:0000313" key="6">
    <source>
        <dbReference type="EMBL" id="KAB2332420.1"/>
    </source>
</evidence>
<dbReference type="RefSeq" id="WP_151573735.1">
    <property type="nucleotide sequence ID" value="NZ_WBOT01000003.1"/>
</dbReference>
<organism evidence="6 7">
    <name type="scientific">Bacillus mesophilum</name>
    <dbReference type="NCBI Taxonomy" id="1071718"/>
    <lineage>
        <taxon>Bacteria</taxon>
        <taxon>Bacillati</taxon>
        <taxon>Bacillota</taxon>
        <taxon>Bacilli</taxon>
        <taxon>Bacillales</taxon>
        <taxon>Bacillaceae</taxon>
        <taxon>Bacillus</taxon>
    </lineage>
</organism>
<dbReference type="InterPro" id="IPR023753">
    <property type="entry name" value="FAD/NAD-binding_dom"/>
</dbReference>
<gene>
    <name evidence="6" type="ORF">F7732_09955</name>
</gene>
<dbReference type="PRINTS" id="PR00368">
    <property type="entry name" value="FADPNR"/>
</dbReference>
<protein>
    <submittedName>
        <fullName evidence="6">NAD(P)/FAD-dependent oxidoreductase</fullName>
    </submittedName>
</protein>
<dbReference type="OrthoDB" id="9806179at2"/>
<evidence type="ECO:0000256" key="3">
    <source>
        <dbReference type="ARBA" id="ARBA00022630"/>
    </source>
</evidence>
<keyword evidence="4" id="KW-0560">Oxidoreductase</keyword>
<dbReference type="EMBL" id="WBOT01000003">
    <property type="protein sequence ID" value="KAB2332420.1"/>
    <property type="molecule type" value="Genomic_DNA"/>
</dbReference>
<keyword evidence="3" id="KW-0285">Flavoprotein</keyword>
<dbReference type="GO" id="GO:0016491">
    <property type="term" value="F:oxidoreductase activity"/>
    <property type="evidence" value="ECO:0007669"/>
    <property type="project" value="UniProtKB-KW"/>
</dbReference>
<dbReference type="AlphaFoldDB" id="A0A7V7UVD6"/>
<dbReference type="SUPFAM" id="SSF51905">
    <property type="entry name" value="FAD/NAD(P)-binding domain"/>
    <property type="match status" value="1"/>
</dbReference>
<feature type="domain" description="FAD/NAD(P)-binding" evidence="5">
    <location>
        <begin position="3"/>
        <end position="284"/>
    </location>
</feature>
<keyword evidence="7" id="KW-1185">Reference proteome</keyword>
<evidence type="ECO:0000259" key="5">
    <source>
        <dbReference type="Pfam" id="PF07992"/>
    </source>
</evidence>
<dbReference type="PANTHER" id="PTHR48105">
    <property type="entry name" value="THIOREDOXIN REDUCTASE 1-RELATED-RELATED"/>
    <property type="match status" value="1"/>
</dbReference>